<evidence type="ECO:0000313" key="3">
    <source>
        <dbReference type="Proteomes" id="UP000011115"/>
    </source>
</evidence>
<dbReference type="Proteomes" id="UP000011115">
    <property type="component" value="Unassembled WGS sequence"/>
</dbReference>
<evidence type="ECO:0000256" key="1">
    <source>
        <dbReference type="SAM" id="Phobius"/>
    </source>
</evidence>
<keyword evidence="1" id="KW-0472">Membrane</keyword>
<accession>M1BKL4</accession>
<protein>
    <submittedName>
        <fullName evidence="2">Uridine cytidine kinase I</fullName>
    </submittedName>
</protein>
<name>M1BKL4_SOLTU</name>
<proteinExistence type="predicted"/>
<sequence>MEPVLATWQFVSLDPELAHGFVIGMFVLLAASSDLHVIYCPFVSIPLIKQQQILLLPGMPCSLLPCLIHMI</sequence>
<keyword evidence="3" id="KW-1185">Reference proteome</keyword>
<evidence type="ECO:0000313" key="2">
    <source>
        <dbReference type="EnsemblPlants" id="PGSC0003DMT400047352"/>
    </source>
</evidence>
<dbReference type="HOGENOM" id="CLU_2744999_0_0_1"/>
<reference evidence="3" key="1">
    <citation type="journal article" date="2011" name="Nature">
        <title>Genome sequence and analysis of the tuber crop potato.</title>
        <authorList>
            <consortium name="The Potato Genome Sequencing Consortium"/>
        </authorList>
    </citation>
    <scope>NUCLEOTIDE SEQUENCE [LARGE SCALE GENOMIC DNA]</scope>
    <source>
        <strain evidence="3">cv. DM1-3 516 R44</strain>
    </source>
</reference>
<feature type="transmembrane region" description="Helical" evidence="1">
    <location>
        <begin position="20"/>
        <end position="41"/>
    </location>
</feature>
<dbReference type="EnsemblPlants" id="PGSC0003DMT400047352">
    <property type="protein sequence ID" value="PGSC0003DMT400047352"/>
    <property type="gene ID" value="PGSC0003DMG402018402"/>
</dbReference>
<reference evidence="2" key="2">
    <citation type="submission" date="2015-06" db="UniProtKB">
        <authorList>
            <consortium name="EnsemblPlants"/>
        </authorList>
    </citation>
    <scope>IDENTIFICATION</scope>
    <source>
        <strain evidence="2">DM1-3 516 R44</strain>
    </source>
</reference>
<dbReference type="Gramene" id="PGSC0003DMT400047352">
    <property type="protein sequence ID" value="PGSC0003DMT400047352"/>
    <property type="gene ID" value="PGSC0003DMG402018402"/>
</dbReference>
<dbReference type="AlphaFoldDB" id="M1BKL4"/>
<keyword evidence="1" id="KW-0812">Transmembrane</keyword>
<organism evidence="2 3">
    <name type="scientific">Solanum tuberosum</name>
    <name type="common">Potato</name>
    <dbReference type="NCBI Taxonomy" id="4113"/>
    <lineage>
        <taxon>Eukaryota</taxon>
        <taxon>Viridiplantae</taxon>
        <taxon>Streptophyta</taxon>
        <taxon>Embryophyta</taxon>
        <taxon>Tracheophyta</taxon>
        <taxon>Spermatophyta</taxon>
        <taxon>Magnoliopsida</taxon>
        <taxon>eudicotyledons</taxon>
        <taxon>Gunneridae</taxon>
        <taxon>Pentapetalae</taxon>
        <taxon>asterids</taxon>
        <taxon>lamiids</taxon>
        <taxon>Solanales</taxon>
        <taxon>Solanaceae</taxon>
        <taxon>Solanoideae</taxon>
        <taxon>Solaneae</taxon>
        <taxon>Solanum</taxon>
    </lineage>
</organism>
<keyword evidence="1" id="KW-1133">Transmembrane helix</keyword>
<dbReference type="ExpressionAtlas" id="M1BKL4">
    <property type="expression patterns" value="baseline"/>
</dbReference>